<dbReference type="SUPFAM" id="SSF50985">
    <property type="entry name" value="RCC1/BLIP-II"/>
    <property type="match status" value="1"/>
</dbReference>
<dbReference type="EMBL" id="CAJNNW010002576">
    <property type="protein sequence ID" value="CAE8644431.1"/>
    <property type="molecule type" value="Genomic_DNA"/>
</dbReference>
<dbReference type="Proteomes" id="UP000626109">
    <property type="component" value="Unassembled WGS sequence"/>
</dbReference>
<dbReference type="InterPro" id="IPR009091">
    <property type="entry name" value="RCC1/BLIP-II"/>
</dbReference>
<gene>
    <name evidence="1" type="ORF">PGLA2088_LOCUS3047</name>
</gene>
<evidence type="ECO:0000313" key="2">
    <source>
        <dbReference type="Proteomes" id="UP000626109"/>
    </source>
</evidence>
<proteinExistence type="predicted"/>
<reference evidence="1" key="1">
    <citation type="submission" date="2021-02" db="EMBL/GenBank/DDBJ databases">
        <authorList>
            <person name="Dougan E. K."/>
            <person name="Rhodes N."/>
            <person name="Thang M."/>
            <person name="Chan C."/>
        </authorList>
    </citation>
    <scope>NUCLEOTIDE SEQUENCE</scope>
</reference>
<name>A0A813I328_POLGL</name>
<evidence type="ECO:0000313" key="1">
    <source>
        <dbReference type="EMBL" id="CAE8644431.1"/>
    </source>
</evidence>
<comment type="caution">
    <text evidence="1">The sequence shown here is derived from an EMBL/GenBank/DDBJ whole genome shotgun (WGS) entry which is preliminary data.</text>
</comment>
<dbReference type="Gene3D" id="2.130.10.30">
    <property type="entry name" value="Regulator of chromosome condensation 1/beta-lactamase-inhibitor protein II"/>
    <property type="match status" value="1"/>
</dbReference>
<organism evidence="1 2">
    <name type="scientific">Polarella glacialis</name>
    <name type="common">Dinoflagellate</name>
    <dbReference type="NCBI Taxonomy" id="89957"/>
    <lineage>
        <taxon>Eukaryota</taxon>
        <taxon>Sar</taxon>
        <taxon>Alveolata</taxon>
        <taxon>Dinophyceae</taxon>
        <taxon>Suessiales</taxon>
        <taxon>Suessiaceae</taxon>
        <taxon>Polarella</taxon>
    </lineage>
</organism>
<feature type="non-terminal residue" evidence="1">
    <location>
        <position position="191"/>
    </location>
</feature>
<accession>A0A813I328</accession>
<dbReference type="AlphaFoldDB" id="A0A813I328"/>
<sequence>MSSNNDGRSLDITLVNTGGEVIIKGTWHGRSKAHELFQAAYKSKPGFMCKLLHGIEEVSPQSDLGCVCQDFDLFTVVWMNGTAENKHSALHPAFAAVKSDGSVITWGVAGRGGDSSRVELLLQAGVVQVVGNNCAFAAIKSNGSVITWGRSDLGGDSSRVEHRLQEGVVQVVGNSGAFAAVKSDGSAVTWG</sequence>
<protein>
    <submittedName>
        <fullName evidence="1">Uncharacterized protein</fullName>
    </submittedName>
</protein>